<dbReference type="AlphaFoldDB" id="A0A420I7D1"/>
<gene>
    <name evidence="2" type="ORF">OnM2_005008</name>
</gene>
<reference evidence="2 3" key="1">
    <citation type="journal article" date="2018" name="BMC Genomics">
        <title>Comparative genome analyses reveal sequence features reflecting distinct modes of host-adaptation between dicot and monocot powdery mildew.</title>
        <authorList>
            <person name="Wu Y."/>
            <person name="Ma X."/>
            <person name="Pan Z."/>
            <person name="Kale S.D."/>
            <person name="Song Y."/>
            <person name="King H."/>
            <person name="Zhang Q."/>
            <person name="Presley C."/>
            <person name="Deng X."/>
            <person name="Wei C.I."/>
            <person name="Xiao S."/>
        </authorList>
    </citation>
    <scope>NUCLEOTIDE SEQUENCE [LARGE SCALE GENOMIC DNA]</scope>
    <source>
        <strain evidence="2">UMSG2</strain>
    </source>
</reference>
<dbReference type="Proteomes" id="UP000286134">
    <property type="component" value="Unassembled WGS sequence"/>
</dbReference>
<dbReference type="EMBL" id="MCFK01000539">
    <property type="protein sequence ID" value="RKF65623.1"/>
    <property type="molecule type" value="Genomic_DNA"/>
</dbReference>
<sequence>MDSFGPVSNVSSQQKSYPRQTLTILAPGNSKINIPKKSSMLATPLVALQEKLVNTPYINPSP</sequence>
<keyword evidence="3" id="KW-1185">Reference proteome</keyword>
<accession>A0A420I7D1</accession>
<organism evidence="2 3">
    <name type="scientific">Erysiphe neolycopersici</name>
    <dbReference type="NCBI Taxonomy" id="212602"/>
    <lineage>
        <taxon>Eukaryota</taxon>
        <taxon>Fungi</taxon>
        <taxon>Dikarya</taxon>
        <taxon>Ascomycota</taxon>
        <taxon>Pezizomycotina</taxon>
        <taxon>Leotiomycetes</taxon>
        <taxon>Erysiphales</taxon>
        <taxon>Erysiphaceae</taxon>
        <taxon>Erysiphe</taxon>
    </lineage>
</organism>
<evidence type="ECO:0000313" key="2">
    <source>
        <dbReference type="EMBL" id="RKF65623.1"/>
    </source>
</evidence>
<proteinExistence type="predicted"/>
<feature type="region of interest" description="Disordered" evidence="1">
    <location>
        <begin position="1"/>
        <end position="20"/>
    </location>
</feature>
<evidence type="ECO:0000256" key="1">
    <source>
        <dbReference type="SAM" id="MobiDB-lite"/>
    </source>
</evidence>
<protein>
    <submittedName>
        <fullName evidence="2">Uncharacterized protein</fullName>
    </submittedName>
</protein>
<comment type="caution">
    <text evidence="2">The sequence shown here is derived from an EMBL/GenBank/DDBJ whole genome shotgun (WGS) entry which is preliminary data.</text>
</comment>
<name>A0A420I7D1_9PEZI</name>
<evidence type="ECO:0000313" key="3">
    <source>
        <dbReference type="Proteomes" id="UP000286134"/>
    </source>
</evidence>